<feature type="region of interest" description="Disordered" evidence="1">
    <location>
        <begin position="145"/>
        <end position="200"/>
    </location>
</feature>
<dbReference type="HOGENOM" id="CLU_1367461_0_0_1"/>
<evidence type="ECO:0000313" key="3">
    <source>
        <dbReference type="Proteomes" id="UP000000305"/>
    </source>
</evidence>
<proteinExistence type="predicted"/>
<gene>
    <name evidence="2" type="ORF">DAPPUDRAFT_114894</name>
</gene>
<feature type="compositionally biased region" description="Acidic residues" evidence="1">
    <location>
        <begin position="155"/>
        <end position="173"/>
    </location>
</feature>
<dbReference type="EMBL" id="GL732663">
    <property type="protein sequence ID" value="EFX68063.1"/>
    <property type="molecule type" value="Genomic_DNA"/>
</dbReference>
<organism evidence="2 3">
    <name type="scientific">Daphnia pulex</name>
    <name type="common">Water flea</name>
    <dbReference type="NCBI Taxonomy" id="6669"/>
    <lineage>
        <taxon>Eukaryota</taxon>
        <taxon>Metazoa</taxon>
        <taxon>Ecdysozoa</taxon>
        <taxon>Arthropoda</taxon>
        <taxon>Crustacea</taxon>
        <taxon>Branchiopoda</taxon>
        <taxon>Diplostraca</taxon>
        <taxon>Cladocera</taxon>
        <taxon>Anomopoda</taxon>
        <taxon>Daphniidae</taxon>
        <taxon>Daphnia</taxon>
    </lineage>
</organism>
<dbReference type="Proteomes" id="UP000000305">
    <property type="component" value="Unassembled WGS sequence"/>
</dbReference>
<dbReference type="AlphaFoldDB" id="E9HJM3"/>
<keyword evidence="3" id="KW-1185">Reference proteome</keyword>
<dbReference type="KEGG" id="dpx:DAPPUDRAFT_114894"/>
<reference evidence="2 3" key="1">
    <citation type="journal article" date="2011" name="Science">
        <title>The ecoresponsive genome of Daphnia pulex.</title>
        <authorList>
            <person name="Colbourne J.K."/>
            <person name="Pfrender M.E."/>
            <person name="Gilbert D."/>
            <person name="Thomas W.K."/>
            <person name="Tucker A."/>
            <person name="Oakley T.H."/>
            <person name="Tokishita S."/>
            <person name="Aerts A."/>
            <person name="Arnold G.J."/>
            <person name="Basu M.K."/>
            <person name="Bauer D.J."/>
            <person name="Caceres C.E."/>
            <person name="Carmel L."/>
            <person name="Casola C."/>
            <person name="Choi J.H."/>
            <person name="Detter J.C."/>
            <person name="Dong Q."/>
            <person name="Dusheyko S."/>
            <person name="Eads B.D."/>
            <person name="Frohlich T."/>
            <person name="Geiler-Samerotte K.A."/>
            <person name="Gerlach D."/>
            <person name="Hatcher P."/>
            <person name="Jogdeo S."/>
            <person name="Krijgsveld J."/>
            <person name="Kriventseva E.V."/>
            <person name="Kultz D."/>
            <person name="Laforsch C."/>
            <person name="Lindquist E."/>
            <person name="Lopez J."/>
            <person name="Manak J.R."/>
            <person name="Muller J."/>
            <person name="Pangilinan J."/>
            <person name="Patwardhan R.P."/>
            <person name="Pitluck S."/>
            <person name="Pritham E.J."/>
            <person name="Rechtsteiner A."/>
            <person name="Rho M."/>
            <person name="Rogozin I.B."/>
            <person name="Sakarya O."/>
            <person name="Salamov A."/>
            <person name="Schaack S."/>
            <person name="Shapiro H."/>
            <person name="Shiga Y."/>
            <person name="Skalitzky C."/>
            <person name="Smith Z."/>
            <person name="Souvorov A."/>
            <person name="Sung W."/>
            <person name="Tang Z."/>
            <person name="Tsuchiya D."/>
            <person name="Tu H."/>
            <person name="Vos H."/>
            <person name="Wang M."/>
            <person name="Wolf Y.I."/>
            <person name="Yamagata H."/>
            <person name="Yamada T."/>
            <person name="Ye Y."/>
            <person name="Shaw J.R."/>
            <person name="Andrews J."/>
            <person name="Crease T.J."/>
            <person name="Tang H."/>
            <person name="Lucas S.M."/>
            <person name="Robertson H.M."/>
            <person name="Bork P."/>
            <person name="Koonin E.V."/>
            <person name="Zdobnov E.M."/>
            <person name="Grigoriev I.V."/>
            <person name="Lynch M."/>
            <person name="Boore J.L."/>
        </authorList>
    </citation>
    <scope>NUCLEOTIDE SEQUENCE [LARGE SCALE GENOMIC DNA]</scope>
</reference>
<dbReference type="InParanoid" id="E9HJM3"/>
<name>E9HJM3_DAPPU</name>
<protein>
    <submittedName>
        <fullName evidence="2">Uncharacterized protein</fullName>
    </submittedName>
</protein>
<evidence type="ECO:0000313" key="2">
    <source>
        <dbReference type="EMBL" id="EFX68063.1"/>
    </source>
</evidence>
<sequence length="200" mass="22715">MKKGSGYQTEAESWLPGAADFLGEEQEQVFATQGPRANTSKHMSRARSVAEYYDLIDTWMLMQRYEEAIELNKKEMTMFLLSYNTTANALCDEIKRRENVAQATEVHRLQQIIQKARELFLQVQERFTFDGEENFEKAEQGEVEDYFDPGHPAAIEEDLTTDNEDSEEDDGGSDEYNGGAGEDDDCCDWLNGEDCNSTSG</sequence>
<evidence type="ECO:0000256" key="1">
    <source>
        <dbReference type="SAM" id="MobiDB-lite"/>
    </source>
</evidence>
<accession>E9HJM3</accession>